<evidence type="ECO:0000313" key="3">
    <source>
        <dbReference type="Proteomes" id="UP000037777"/>
    </source>
</evidence>
<name>A0ABD4B6I0_HELPX</name>
<keyword evidence="1" id="KW-0472">Membrane</keyword>
<feature type="transmembrane region" description="Helical" evidence="1">
    <location>
        <begin position="53"/>
        <end position="77"/>
    </location>
</feature>
<dbReference type="Proteomes" id="UP000037777">
    <property type="component" value="Unassembled WGS sequence"/>
</dbReference>
<sequence length="184" mass="22379">MEKLFEKILHEMRSRISFSFAFVVSFLVSIFNLKGVFQLIFEFVFQYTQNKILSVSFSFIFIFLFFYANFFIVGKIINKVLLWYRAKNEAKKYEQVLIDQKDKEIALKIHECHNEIKKELYKCYSKKQNKIPRTSEFDYWIGCLGLRDFFEPTKDDYIVKPYVLRAIKKYHKIAFESIYWQQNK</sequence>
<evidence type="ECO:0008006" key="4">
    <source>
        <dbReference type="Google" id="ProtNLM"/>
    </source>
</evidence>
<proteinExistence type="predicted"/>
<protein>
    <recommendedName>
        <fullName evidence="4">Phage abortive infection protein</fullName>
    </recommendedName>
</protein>
<dbReference type="AlphaFoldDB" id="A0ABD4B6I0"/>
<evidence type="ECO:0000256" key="1">
    <source>
        <dbReference type="SAM" id="Phobius"/>
    </source>
</evidence>
<dbReference type="RefSeq" id="WP_053575758.1">
    <property type="nucleotide sequence ID" value="NZ_LIXH01000012.1"/>
</dbReference>
<gene>
    <name evidence="2" type="ORF">AM496_01835</name>
</gene>
<feature type="transmembrane region" description="Helical" evidence="1">
    <location>
        <begin position="20"/>
        <end position="41"/>
    </location>
</feature>
<dbReference type="EMBL" id="LIXH01000012">
    <property type="protein sequence ID" value="KOS34177.1"/>
    <property type="molecule type" value="Genomic_DNA"/>
</dbReference>
<evidence type="ECO:0000313" key="2">
    <source>
        <dbReference type="EMBL" id="KOS34177.1"/>
    </source>
</evidence>
<keyword evidence="1" id="KW-0812">Transmembrane</keyword>
<reference evidence="2 3" key="1">
    <citation type="submission" date="2015-08" db="EMBL/GenBank/DDBJ databases">
        <title>Comparative genomics of Helicobacter pylori strains.</title>
        <authorList>
            <person name="Kumar N."/>
            <person name="Albert M.J."/>
            <person name="Al-Akbal H.M."/>
            <person name="Ahmed N."/>
        </authorList>
    </citation>
    <scope>NUCLEOTIDE SEQUENCE [LARGE SCALE GENOMIC DNA]</scope>
    <source>
        <strain evidence="2 3">59</strain>
    </source>
</reference>
<keyword evidence="1" id="KW-1133">Transmembrane helix</keyword>
<accession>A0ABD4B6I0</accession>
<comment type="caution">
    <text evidence="2">The sequence shown here is derived from an EMBL/GenBank/DDBJ whole genome shotgun (WGS) entry which is preliminary data.</text>
</comment>
<organism evidence="2 3">
    <name type="scientific">Helicobacter pylori</name>
    <name type="common">Campylobacter pylori</name>
    <dbReference type="NCBI Taxonomy" id="210"/>
    <lineage>
        <taxon>Bacteria</taxon>
        <taxon>Pseudomonadati</taxon>
        <taxon>Campylobacterota</taxon>
        <taxon>Epsilonproteobacteria</taxon>
        <taxon>Campylobacterales</taxon>
        <taxon>Helicobacteraceae</taxon>
        <taxon>Helicobacter</taxon>
    </lineage>
</organism>